<evidence type="ECO:0000256" key="1">
    <source>
        <dbReference type="SAM" id="SignalP"/>
    </source>
</evidence>
<feature type="signal peptide" evidence="1">
    <location>
        <begin position="1"/>
        <end position="16"/>
    </location>
</feature>
<accession>A0A8H4A330</accession>
<dbReference type="OrthoDB" id="2420521at2759"/>
<feature type="chain" id="PRO_5034454863" evidence="1">
    <location>
        <begin position="17"/>
        <end position="241"/>
    </location>
</feature>
<reference evidence="2 3" key="1">
    <citation type="journal article" date="2019" name="Environ. Microbiol.">
        <title>At the nexus of three kingdoms: the genome of the mycorrhizal fungus Gigaspora margarita provides insights into plant, endobacterial and fungal interactions.</title>
        <authorList>
            <person name="Venice F."/>
            <person name="Ghignone S."/>
            <person name="Salvioli di Fossalunga A."/>
            <person name="Amselem J."/>
            <person name="Novero M."/>
            <person name="Xianan X."/>
            <person name="Sedzielewska Toro K."/>
            <person name="Morin E."/>
            <person name="Lipzen A."/>
            <person name="Grigoriev I.V."/>
            <person name="Henrissat B."/>
            <person name="Martin F.M."/>
            <person name="Bonfante P."/>
        </authorList>
    </citation>
    <scope>NUCLEOTIDE SEQUENCE [LARGE SCALE GENOMIC DNA]</scope>
    <source>
        <strain evidence="2 3">BEG34</strain>
    </source>
</reference>
<organism evidence="2 3">
    <name type="scientific">Gigaspora margarita</name>
    <dbReference type="NCBI Taxonomy" id="4874"/>
    <lineage>
        <taxon>Eukaryota</taxon>
        <taxon>Fungi</taxon>
        <taxon>Fungi incertae sedis</taxon>
        <taxon>Mucoromycota</taxon>
        <taxon>Glomeromycotina</taxon>
        <taxon>Glomeromycetes</taxon>
        <taxon>Diversisporales</taxon>
        <taxon>Gigasporaceae</taxon>
        <taxon>Gigaspora</taxon>
    </lineage>
</organism>
<protein>
    <submittedName>
        <fullName evidence="2">Uncharacterized protein</fullName>
    </submittedName>
</protein>
<evidence type="ECO:0000313" key="3">
    <source>
        <dbReference type="Proteomes" id="UP000439903"/>
    </source>
</evidence>
<gene>
    <name evidence="2" type="ORF">F8M41_007840</name>
</gene>
<proteinExistence type="predicted"/>
<dbReference type="Proteomes" id="UP000439903">
    <property type="component" value="Unassembled WGS sequence"/>
</dbReference>
<comment type="caution">
    <text evidence="2">The sequence shown here is derived from an EMBL/GenBank/DDBJ whole genome shotgun (WGS) entry which is preliminary data.</text>
</comment>
<name>A0A8H4A330_GIGMA</name>
<keyword evidence="1" id="KW-0732">Signal</keyword>
<dbReference type="EMBL" id="WTPW01001802">
    <property type="protein sequence ID" value="KAF0413186.1"/>
    <property type="molecule type" value="Genomic_DNA"/>
</dbReference>
<sequence>MSLVFVSFCFVKTVSASEKFLTRSTLYHLTLIQTVSIFFSANDALLTPENLLCASFLLLFSAPVFQNSFLSLDENKECFILSKRLYNRVNNHRNIKAKITVLYDNSNNRYDAIKNNLKKIVMSVIDQLKISKKNTPHIIASDIEWNYAGTDSKASNISSEGKQKSKQDFDTLLESIEKKYAAMNSPNKRQRINLMSTLRSNTSRQIAMTMNLINTIAQVKNSIFSIQELIGESTNQEVTKK</sequence>
<keyword evidence="3" id="KW-1185">Reference proteome</keyword>
<dbReference type="AlphaFoldDB" id="A0A8H4A330"/>
<evidence type="ECO:0000313" key="2">
    <source>
        <dbReference type="EMBL" id="KAF0413186.1"/>
    </source>
</evidence>